<organism evidence="2">
    <name type="scientific">Haliea sp. ETY-M</name>
    <dbReference type="NCBI Taxonomy" id="1055105"/>
    <lineage>
        <taxon>Bacteria</taxon>
        <taxon>Pseudomonadati</taxon>
        <taxon>Pseudomonadota</taxon>
        <taxon>Gammaproteobacteria</taxon>
        <taxon>Cellvibrionales</taxon>
        <taxon>Halieaceae</taxon>
        <taxon>Haliea</taxon>
    </lineage>
</organism>
<reference evidence="2" key="1">
    <citation type="submission" date="2015-07" db="EMBL/GenBank/DDBJ databases">
        <title>Novel operon containing particulate methane monooxygenase-type genes and epoxyalkane:coenzyme M transferase gene in ethylene-assimilating marine bacterium, Haliea sp. ETY-M.</title>
        <authorList>
            <person name="Suzuki T."/>
            <person name="Habe H."/>
            <person name="Nakajima-Kambe T."/>
            <person name="Fuse H."/>
        </authorList>
    </citation>
    <scope>NUCLEOTIDE SEQUENCE</scope>
    <source>
        <strain evidence="2">ETY-M</strain>
    </source>
</reference>
<dbReference type="Gene3D" id="3.30.420.280">
    <property type="match status" value="1"/>
</dbReference>
<dbReference type="Pfam" id="PF04466">
    <property type="entry name" value="Terminase_3"/>
    <property type="match status" value="1"/>
</dbReference>
<dbReference type="EMBL" id="LC064121">
    <property type="protein sequence ID" value="BBD50119.1"/>
    <property type="molecule type" value="Genomic_DNA"/>
</dbReference>
<dbReference type="Gene3D" id="3.40.50.300">
    <property type="entry name" value="P-loop containing nucleotide triphosphate hydrolases"/>
    <property type="match status" value="1"/>
</dbReference>
<accession>A0A455R328</accession>
<evidence type="ECO:0000259" key="1">
    <source>
        <dbReference type="Pfam" id="PF04466"/>
    </source>
</evidence>
<proteinExistence type="predicted"/>
<evidence type="ECO:0000313" key="2">
    <source>
        <dbReference type="EMBL" id="BBD50119.1"/>
    </source>
</evidence>
<dbReference type="InterPro" id="IPR027417">
    <property type="entry name" value="P-loop_NTPase"/>
</dbReference>
<feature type="domain" description="Phage terminase large subunit N-terminal" evidence="1">
    <location>
        <begin position="11"/>
        <end position="198"/>
    </location>
</feature>
<protein>
    <submittedName>
        <fullName evidence="2">Phage terminase, large subunit</fullName>
    </submittedName>
</protein>
<dbReference type="AlphaFoldDB" id="A0A455R328"/>
<name>A0A455R328_9GAMM</name>
<dbReference type="SUPFAM" id="SSF52540">
    <property type="entry name" value="P-loop containing nucleoside triphosphate hydrolases"/>
    <property type="match status" value="1"/>
</dbReference>
<dbReference type="InterPro" id="IPR035412">
    <property type="entry name" value="Terminase_L_N"/>
</dbReference>
<sequence>MMMCPEIFDLFLGGGRGGGKSFSLVLLALRHVEQYQERARILYVRRSYKAVADFELLTREVFGQVYGGAARYNSTDHVWRFPSGAFMELSQLESPADYSKFQGRSFSLLLIDEAGEYPSPADLDRLRSNLRGPKNVPIRTVMAANPGGVGHAWLSKRYVFRDAPWHPFAEESSGREWIYAPSTFLDNPELDQEQYQAQLRASCPTDAELLRAWMTGDWAIARGAYFGSVIEEARNAIDPWRHLLDTNVRWDYEGPRWRYYLAHDYGSSAPSVTYLVADSPGAEGPDGRFYPPNSLVLVDELATVDPDDPTVGMGYTVPRLADEIKSFCKRWGIRPEGVADDAIFSDHGSQAGTIAEEFRRAGVTFRRARKGDRIAGWETMRRLLSDAGKPDVSGLYVTRMCRYWWETVPYLGRDPRRVEDVDTRGPDHAADACRYACTAPAPPAMSIKMGMAM</sequence>